<reference evidence="2" key="1">
    <citation type="submission" date="2021-06" db="EMBL/GenBank/DDBJ databases">
        <authorList>
            <person name="Kallberg Y."/>
            <person name="Tangrot J."/>
            <person name="Rosling A."/>
        </authorList>
    </citation>
    <scope>NUCLEOTIDE SEQUENCE</scope>
    <source>
        <strain evidence="2">MA453B</strain>
    </source>
</reference>
<comment type="caution">
    <text evidence="2">The sequence shown here is derived from an EMBL/GenBank/DDBJ whole genome shotgun (WGS) entry which is preliminary data.</text>
</comment>
<accession>A0A9N9K3K0</accession>
<protein>
    <submittedName>
        <fullName evidence="2">28535_t:CDS:1</fullName>
    </submittedName>
</protein>
<keyword evidence="3" id="KW-1185">Reference proteome</keyword>
<dbReference type="Proteomes" id="UP000789405">
    <property type="component" value="Unassembled WGS sequence"/>
</dbReference>
<sequence>RNAFNDNNVHPEEERVENEMENEMEPNGDPLRNVNLPWNKDPL</sequence>
<gene>
    <name evidence="2" type="ORF">DERYTH_LOCUS25032</name>
</gene>
<evidence type="ECO:0000313" key="3">
    <source>
        <dbReference type="Proteomes" id="UP000789405"/>
    </source>
</evidence>
<feature type="compositionally biased region" description="Acidic residues" evidence="1">
    <location>
        <begin position="14"/>
        <end position="26"/>
    </location>
</feature>
<proteinExistence type="predicted"/>
<dbReference type="AlphaFoldDB" id="A0A9N9K3K0"/>
<organism evidence="2 3">
    <name type="scientific">Dentiscutata erythropus</name>
    <dbReference type="NCBI Taxonomy" id="1348616"/>
    <lineage>
        <taxon>Eukaryota</taxon>
        <taxon>Fungi</taxon>
        <taxon>Fungi incertae sedis</taxon>
        <taxon>Mucoromycota</taxon>
        <taxon>Glomeromycotina</taxon>
        <taxon>Glomeromycetes</taxon>
        <taxon>Diversisporales</taxon>
        <taxon>Gigasporaceae</taxon>
        <taxon>Dentiscutata</taxon>
    </lineage>
</organism>
<feature type="non-terminal residue" evidence="2">
    <location>
        <position position="43"/>
    </location>
</feature>
<dbReference type="EMBL" id="CAJVPY010044685">
    <property type="protein sequence ID" value="CAG8809119.1"/>
    <property type="molecule type" value="Genomic_DNA"/>
</dbReference>
<evidence type="ECO:0000256" key="1">
    <source>
        <dbReference type="SAM" id="MobiDB-lite"/>
    </source>
</evidence>
<evidence type="ECO:0000313" key="2">
    <source>
        <dbReference type="EMBL" id="CAG8809119.1"/>
    </source>
</evidence>
<feature type="non-terminal residue" evidence="2">
    <location>
        <position position="1"/>
    </location>
</feature>
<name>A0A9N9K3K0_9GLOM</name>
<feature type="region of interest" description="Disordered" evidence="1">
    <location>
        <begin position="1"/>
        <end position="43"/>
    </location>
</feature>